<feature type="compositionally biased region" description="Low complexity" evidence="2">
    <location>
        <begin position="62"/>
        <end position="71"/>
    </location>
</feature>
<dbReference type="InterPro" id="IPR011990">
    <property type="entry name" value="TPR-like_helical_dom_sf"/>
</dbReference>
<keyword evidence="1" id="KW-0677">Repeat</keyword>
<reference evidence="3" key="1">
    <citation type="submission" date="2023-03" db="EMBL/GenBank/DDBJ databases">
        <authorList>
            <person name="Julca I."/>
        </authorList>
    </citation>
    <scope>NUCLEOTIDE SEQUENCE</scope>
</reference>
<dbReference type="Pfam" id="PF13041">
    <property type="entry name" value="PPR_2"/>
    <property type="match status" value="1"/>
</dbReference>
<organism evidence="3 4">
    <name type="scientific">Oldenlandia corymbosa var. corymbosa</name>
    <dbReference type="NCBI Taxonomy" id="529605"/>
    <lineage>
        <taxon>Eukaryota</taxon>
        <taxon>Viridiplantae</taxon>
        <taxon>Streptophyta</taxon>
        <taxon>Embryophyta</taxon>
        <taxon>Tracheophyta</taxon>
        <taxon>Spermatophyta</taxon>
        <taxon>Magnoliopsida</taxon>
        <taxon>eudicotyledons</taxon>
        <taxon>Gunneridae</taxon>
        <taxon>Pentapetalae</taxon>
        <taxon>asterids</taxon>
        <taxon>lamiids</taxon>
        <taxon>Gentianales</taxon>
        <taxon>Rubiaceae</taxon>
        <taxon>Rubioideae</taxon>
        <taxon>Spermacoceae</taxon>
        <taxon>Hedyotis-Oldenlandia complex</taxon>
        <taxon>Oldenlandia</taxon>
    </lineage>
</organism>
<gene>
    <name evidence="3" type="ORF">OLC1_LOCUS7220</name>
</gene>
<proteinExistence type="predicted"/>
<evidence type="ECO:0000256" key="1">
    <source>
        <dbReference type="ARBA" id="ARBA00022737"/>
    </source>
</evidence>
<protein>
    <submittedName>
        <fullName evidence="3">OLC1v1032629C2</fullName>
    </submittedName>
</protein>
<dbReference type="PANTHER" id="PTHR47205:SF1">
    <property type="entry name" value="OS07G0599000 PROTEIN"/>
    <property type="match status" value="1"/>
</dbReference>
<keyword evidence="4" id="KW-1185">Reference proteome</keyword>
<feature type="region of interest" description="Disordered" evidence="2">
    <location>
        <begin position="38"/>
        <end position="84"/>
    </location>
</feature>
<dbReference type="InterPro" id="IPR044605">
    <property type="entry name" value="At1g26460-like"/>
</dbReference>
<evidence type="ECO:0000313" key="3">
    <source>
        <dbReference type="EMBL" id="CAI9096471.1"/>
    </source>
</evidence>
<name>A0AAV1CM56_OLDCO</name>
<dbReference type="AlphaFoldDB" id="A0AAV1CM56"/>
<dbReference type="Gene3D" id="1.25.40.10">
    <property type="entry name" value="Tetratricopeptide repeat domain"/>
    <property type="match status" value="2"/>
</dbReference>
<dbReference type="Pfam" id="PF01535">
    <property type="entry name" value="PPR"/>
    <property type="match status" value="1"/>
</dbReference>
<dbReference type="InterPro" id="IPR002885">
    <property type="entry name" value="PPR_rpt"/>
</dbReference>
<dbReference type="NCBIfam" id="TIGR00756">
    <property type="entry name" value="PPR"/>
    <property type="match status" value="1"/>
</dbReference>
<evidence type="ECO:0000256" key="2">
    <source>
        <dbReference type="SAM" id="MobiDB-lite"/>
    </source>
</evidence>
<dbReference type="PANTHER" id="PTHR47205">
    <property type="entry name" value="OS07G0599000 PROTEIN"/>
    <property type="match status" value="1"/>
</dbReference>
<sequence length="618" mass="69182">MLLTRSRTLIKTLNPRNGFNTCKSISTFPILYQEAQLAEEAPPHPSQSTATPLPPNPASGSPYYNQNWRNPYPQPPPPSQTNTLIPLALRNQNHQMQSLSQSLDVKGLMDIFADWMTSHRWVDMKQLFEFWVRSLDKDGKPNKPDVHLYNHYLRANLMCGAPPVELLDLVSQMEDFSVVPNTASFNLVLKSMSIAGEADAAMKLLERMLQTGNESSPDDESYDLVLGMLFPRNQMEAGLKFLDLALNSGYTMSMKIFNDVVGHCLQKGKLISLVSVLEKCKKMEQNKDLCPSWNLCNEIADIALQSDHSELAFFCLQFMARWIARGEIERPPLLRPVDHGLIVSALATAVRTYNPKLLEASWSILKRTSRGDTVPSPECYLAKISAYSSLGNLPKAYGTLREFEAAHGNPSDEALQDLFSPFTSLNPLVVASSKKGFVTLDEVYYQLENLSQGDPPYKSVAALNCIIMGCGNIWDVDRAYQTFNAIDASFGLTPDIHSYNSLIYAFGKLKKTEEAVKVFDHFVSLGLKPNATTYSLLVDAHLVTKNQKAALSVIQEMVQEGYVPSKELLKKVRRRCVREMDDVTNSKIGALASQFNIRLGTENRRNILFNLEYSTESA</sequence>
<evidence type="ECO:0000313" key="4">
    <source>
        <dbReference type="Proteomes" id="UP001161247"/>
    </source>
</evidence>
<dbReference type="Proteomes" id="UP001161247">
    <property type="component" value="Chromosome 2"/>
</dbReference>
<dbReference type="EMBL" id="OX459119">
    <property type="protein sequence ID" value="CAI9096471.1"/>
    <property type="molecule type" value="Genomic_DNA"/>
</dbReference>
<accession>A0AAV1CM56</accession>